<dbReference type="Proteomes" id="UP000261620">
    <property type="component" value="Unplaced"/>
</dbReference>
<dbReference type="Ensembl" id="ENSMMOT00000010706.1">
    <property type="protein sequence ID" value="ENSMMOP00000010522.1"/>
    <property type="gene ID" value="ENSMMOG00000008120.1"/>
</dbReference>
<sequence>MTLEEFGVVLSDERVDFLREQAFCVLRVKAEKWNRFIGAEENQKIILDFLDHIWSNRLIPTVYTSVKTSPPWKTKLLCVLKRGVRRIDRQGFRKQLSVVCMVCAFVYVPFKQLLCTAQVLVCVLSNGLNHEDWPRVVSDDIHRHLEKLRSRVVTLRGSAEGRTMLPLPLCLERARAQDIVLRSVPAGWPLDRGLLYSIETLIVQWSGQIWHVLKKDSGMVLHHGDHPGPSVELQFWTTQRENLQGIQSQIQSPKVERIMEILRRVKSSYYSSFKDVCLKVNEAVLEADDIDLFLCPLRRLISNFEERSFPKVDALLPALFHTLCLIWSHSQYYCSPQHMVVLLQEFCNLIIEKAFAYLIPEELFKMELEEGVERVHITISVLRTFKQLFHTHLQKIPTYFRHTQTIRPWDFPATVVFQRSDRIMERLLMIEELFASALDFLKLEKIELGGSRGKVLSEMVFSMSEEFHDCWRAIRESKYNPLDYTSDVRPQIICAYVFQLQLGCAALGKNMPSVAGNLKWTQELRNRILTNRSNLLQLAHMYGLTLLITCKLSHFFKTHVRSDPFRF</sequence>
<dbReference type="GO" id="GO:0051959">
    <property type="term" value="F:dynein light intermediate chain binding"/>
    <property type="evidence" value="ECO:0007669"/>
    <property type="project" value="InterPro"/>
</dbReference>
<protein>
    <recommendedName>
        <fullName evidence="1">Dynein heavy chain tail domain-containing protein</fullName>
    </recommendedName>
</protein>
<dbReference type="InterPro" id="IPR013594">
    <property type="entry name" value="Dynein_heavy_tail"/>
</dbReference>
<dbReference type="InterPro" id="IPR026983">
    <property type="entry name" value="DHC"/>
</dbReference>
<proteinExistence type="predicted"/>
<evidence type="ECO:0000313" key="2">
    <source>
        <dbReference type="Ensembl" id="ENSMMOP00000010522.1"/>
    </source>
</evidence>
<keyword evidence="3" id="KW-1185">Reference proteome</keyword>
<dbReference type="PANTHER" id="PTHR46532:SF11">
    <property type="entry name" value="DYNEIN AXONEMAL HEAVY CHAIN 12"/>
    <property type="match status" value="1"/>
</dbReference>
<dbReference type="GO" id="GO:0045505">
    <property type="term" value="F:dynein intermediate chain binding"/>
    <property type="evidence" value="ECO:0007669"/>
    <property type="project" value="InterPro"/>
</dbReference>
<dbReference type="STRING" id="94237.ENSMMOP00000010522"/>
<reference evidence="2" key="1">
    <citation type="submission" date="2025-08" db="UniProtKB">
        <authorList>
            <consortium name="Ensembl"/>
        </authorList>
    </citation>
    <scope>IDENTIFICATION</scope>
</reference>
<dbReference type="Pfam" id="PF08385">
    <property type="entry name" value="DHC_N1"/>
    <property type="match status" value="1"/>
</dbReference>
<accession>A0A3Q3WEJ7</accession>
<feature type="domain" description="Dynein heavy chain tail" evidence="1">
    <location>
        <begin position="196"/>
        <end position="486"/>
    </location>
</feature>
<dbReference type="GO" id="GO:0007018">
    <property type="term" value="P:microtubule-based movement"/>
    <property type="evidence" value="ECO:0007669"/>
    <property type="project" value="InterPro"/>
</dbReference>
<evidence type="ECO:0000313" key="3">
    <source>
        <dbReference type="Proteomes" id="UP000261620"/>
    </source>
</evidence>
<dbReference type="AlphaFoldDB" id="A0A3Q3WEJ7"/>
<name>A0A3Q3WEJ7_MOLML</name>
<dbReference type="GO" id="GO:0005858">
    <property type="term" value="C:axonemal dynein complex"/>
    <property type="evidence" value="ECO:0007669"/>
    <property type="project" value="TreeGrafter"/>
</dbReference>
<organism evidence="2 3">
    <name type="scientific">Mola mola</name>
    <name type="common">Ocean sunfish</name>
    <name type="synonym">Tetraodon mola</name>
    <dbReference type="NCBI Taxonomy" id="94237"/>
    <lineage>
        <taxon>Eukaryota</taxon>
        <taxon>Metazoa</taxon>
        <taxon>Chordata</taxon>
        <taxon>Craniata</taxon>
        <taxon>Vertebrata</taxon>
        <taxon>Euteleostomi</taxon>
        <taxon>Actinopterygii</taxon>
        <taxon>Neopterygii</taxon>
        <taxon>Teleostei</taxon>
        <taxon>Neoteleostei</taxon>
        <taxon>Acanthomorphata</taxon>
        <taxon>Eupercaria</taxon>
        <taxon>Tetraodontiformes</taxon>
        <taxon>Molidae</taxon>
        <taxon>Mola</taxon>
    </lineage>
</organism>
<reference evidence="2" key="2">
    <citation type="submission" date="2025-09" db="UniProtKB">
        <authorList>
            <consortium name="Ensembl"/>
        </authorList>
    </citation>
    <scope>IDENTIFICATION</scope>
</reference>
<dbReference type="PANTHER" id="PTHR46532">
    <property type="entry name" value="MALE FERTILITY FACTOR KL5"/>
    <property type="match status" value="1"/>
</dbReference>
<dbReference type="OMA" id="FLDHIWS"/>
<evidence type="ECO:0000259" key="1">
    <source>
        <dbReference type="Pfam" id="PF08385"/>
    </source>
</evidence>